<dbReference type="InterPro" id="IPR016181">
    <property type="entry name" value="Acyl_CoA_acyltransferase"/>
</dbReference>
<sequence>MRIRDYTAADLAAIHAINQAEVPAVGEETPEALARIGELSTIALVAVDDEVGESTIGGFCMVLEPGTEYESGNYRWFDERYDSFVYLDRIAIAPSFQRRGLGRRLYAEVERLAAERCADAEQFTLEVNLRPRNDNSLAFHAALGFVEVGQRETSYGALVSLMAKPL</sequence>
<dbReference type="PROSITE" id="PS51186">
    <property type="entry name" value="GNAT"/>
    <property type="match status" value="1"/>
</dbReference>
<accession>A0A4V3EJV5</accession>
<reference evidence="4 5" key="1">
    <citation type="submission" date="2019-03" db="EMBL/GenBank/DDBJ databases">
        <title>Sequencing the genomes of 1000 actinobacteria strains.</title>
        <authorList>
            <person name="Klenk H.-P."/>
        </authorList>
    </citation>
    <scope>NUCLEOTIDE SEQUENCE [LARGE SCALE GENOMIC DNA]</scope>
    <source>
        <strain evidence="4 5">DSM 18936</strain>
    </source>
</reference>
<dbReference type="SUPFAM" id="SSF55729">
    <property type="entry name" value="Acyl-CoA N-acyltransferases (Nat)"/>
    <property type="match status" value="1"/>
</dbReference>
<dbReference type="CDD" id="cd04301">
    <property type="entry name" value="NAT_SF"/>
    <property type="match status" value="1"/>
</dbReference>
<keyword evidence="2" id="KW-0012">Acyltransferase</keyword>
<dbReference type="RefSeq" id="WP_133870797.1">
    <property type="nucleotide sequence ID" value="NZ_SOAU01000001.1"/>
</dbReference>
<gene>
    <name evidence="4" type="ORF">BDK89_4215</name>
</gene>
<evidence type="ECO:0000256" key="2">
    <source>
        <dbReference type="ARBA" id="ARBA00023315"/>
    </source>
</evidence>
<dbReference type="InterPro" id="IPR050832">
    <property type="entry name" value="Bact_Acetyltransf"/>
</dbReference>
<dbReference type="InterPro" id="IPR000182">
    <property type="entry name" value="GNAT_dom"/>
</dbReference>
<evidence type="ECO:0000313" key="4">
    <source>
        <dbReference type="EMBL" id="TDT18588.1"/>
    </source>
</evidence>
<dbReference type="OrthoDB" id="9813282at2"/>
<dbReference type="AlphaFoldDB" id="A0A4V3EJV5"/>
<evidence type="ECO:0000313" key="5">
    <source>
        <dbReference type="Proteomes" id="UP000294558"/>
    </source>
</evidence>
<evidence type="ECO:0000256" key="1">
    <source>
        <dbReference type="ARBA" id="ARBA00022679"/>
    </source>
</evidence>
<evidence type="ECO:0000259" key="3">
    <source>
        <dbReference type="PROSITE" id="PS51186"/>
    </source>
</evidence>
<dbReference type="PANTHER" id="PTHR43877:SF2">
    <property type="entry name" value="AMINOALKYLPHOSPHONATE N-ACETYLTRANSFERASE-RELATED"/>
    <property type="match status" value="1"/>
</dbReference>
<name>A0A4V3EJV5_9ACTN</name>
<dbReference type="Gene3D" id="3.40.630.30">
    <property type="match status" value="1"/>
</dbReference>
<keyword evidence="1" id="KW-0808">Transferase</keyword>
<feature type="domain" description="N-acetyltransferase" evidence="3">
    <location>
        <begin position="1"/>
        <end position="166"/>
    </location>
</feature>
<dbReference type="PANTHER" id="PTHR43877">
    <property type="entry name" value="AMINOALKYLPHOSPHONATE N-ACETYLTRANSFERASE-RELATED-RELATED"/>
    <property type="match status" value="1"/>
</dbReference>
<protein>
    <recommendedName>
        <fullName evidence="3">N-acetyltransferase domain-containing protein</fullName>
    </recommendedName>
</protein>
<proteinExistence type="predicted"/>
<comment type="caution">
    <text evidence="4">The sequence shown here is derived from an EMBL/GenBank/DDBJ whole genome shotgun (WGS) entry which is preliminary data.</text>
</comment>
<dbReference type="GO" id="GO:0016747">
    <property type="term" value="F:acyltransferase activity, transferring groups other than amino-acyl groups"/>
    <property type="evidence" value="ECO:0007669"/>
    <property type="project" value="InterPro"/>
</dbReference>
<keyword evidence="5" id="KW-1185">Reference proteome</keyword>
<dbReference type="Proteomes" id="UP000294558">
    <property type="component" value="Unassembled WGS sequence"/>
</dbReference>
<dbReference type="InterPro" id="IPR016890">
    <property type="entry name" value="UCP028520"/>
</dbReference>
<dbReference type="Pfam" id="PF00583">
    <property type="entry name" value="Acetyltransf_1"/>
    <property type="match status" value="1"/>
</dbReference>
<dbReference type="EMBL" id="SOAU01000001">
    <property type="protein sequence ID" value="TDT18588.1"/>
    <property type="molecule type" value="Genomic_DNA"/>
</dbReference>
<organism evidence="4 5">
    <name type="scientific">Ilumatobacter fluminis</name>
    <dbReference type="NCBI Taxonomy" id="467091"/>
    <lineage>
        <taxon>Bacteria</taxon>
        <taxon>Bacillati</taxon>
        <taxon>Actinomycetota</taxon>
        <taxon>Acidimicrobiia</taxon>
        <taxon>Acidimicrobiales</taxon>
        <taxon>Ilumatobacteraceae</taxon>
        <taxon>Ilumatobacter</taxon>
    </lineage>
</organism>
<dbReference type="PIRSF" id="PIRSF028520">
    <property type="entry name" value="UCP028520"/>
    <property type="match status" value="1"/>
</dbReference>